<comment type="caution">
    <text evidence="3">The sequence shown here is derived from an EMBL/GenBank/DDBJ whole genome shotgun (WGS) entry which is preliminary data.</text>
</comment>
<dbReference type="Proteomes" id="UP000273405">
    <property type="component" value="Unassembled WGS sequence"/>
</dbReference>
<dbReference type="AlphaFoldDB" id="A0A3A8MHE2"/>
<gene>
    <name evidence="3" type="ORF">D7X12_38135</name>
</gene>
<feature type="chain" id="PRO_5017446749" description="Lipoprotein" evidence="2">
    <location>
        <begin position="21"/>
        <end position="168"/>
    </location>
</feature>
<feature type="compositionally biased region" description="Low complexity" evidence="1">
    <location>
        <begin position="16"/>
        <end position="34"/>
    </location>
</feature>
<evidence type="ECO:0000313" key="4">
    <source>
        <dbReference type="Proteomes" id="UP000273405"/>
    </source>
</evidence>
<feature type="signal peptide" evidence="2">
    <location>
        <begin position="1"/>
        <end position="20"/>
    </location>
</feature>
<feature type="region of interest" description="Disordered" evidence="1">
    <location>
        <begin position="16"/>
        <end position="76"/>
    </location>
</feature>
<evidence type="ECO:0000313" key="3">
    <source>
        <dbReference type="EMBL" id="RKH31697.1"/>
    </source>
</evidence>
<accession>A0A3A8MHE2</accession>
<dbReference type="EMBL" id="RAWG01000442">
    <property type="protein sequence ID" value="RKH31697.1"/>
    <property type="molecule type" value="Genomic_DNA"/>
</dbReference>
<organism evidence="3 4">
    <name type="scientific">Corallococcus sicarius</name>
    <dbReference type="NCBI Taxonomy" id="2316726"/>
    <lineage>
        <taxon>Bacteria</taxon>
        <taxon>Pseudomonadati</taxon>
        <taxon>Myxococcota</taxon>
        <taxon>Myxococcia</taxon>
        <taxon>Myxococcales</taxon>
        <taxon>Cystobacterineae</taxon>
        <taxon>Myxococcaceae</taxon>
        <taxon>Corallococcus</taxon>
    </lineage>
</organism>
<reference evidence="4" key="1">
    <citation type="submission" date="2018-09" db="EMBL/GenBank/DDBJ databases">
        <authorList>
            <person name="Livingstone P.G."/>
            <person name="Whitworth D.E."/>
        </authorList>
    </citation>
    <scope>NUCLEOTIDE SEQUENCE [LARGE SCALE GENOMIC DNA]</scope>
    <source>
        <strain evidence="4">CA040B</strain>
    </source>
</reference>
<keyword evidence="2" id="KW-0732">Signal</keyword>
<protein>
    <recommendedName>
        <fullName evidence="5">Lipoprotein</fullName>
    </recommendedName>
</protein>
<keyword evidence="4" id="KW-1185">Reference proteome</keyword>
<evidence type="ECO:0000256" key="2">
    <source>
        <dbReference type="SAM" id="SignalP"/>
    </source>
</evidence>
<sequence>MNVRSLLLSAVLALGPAACSKPPSPTSQPSSDESGAAAPADLKRTGAEPPGANEPGTAAAPPTPSPGDDTMSNTQATVYIVKDNGKRCFAPPCDHYDLFRADKPTEKLQSFHEVDLSAVTGGDDAKQGDLMQKAFSPGGLKLEGTLDKRLKAGPGGDATVLRATRVVD</sequence>
<feature type="compositionally biased region" description="Low complexity" evidence="1">
    <location>
        <begin position="47"/>
        <end position="70"/>
    </location>
</feature>
<dbReference type="RefSeq" id="WP_120630087.1">
    <property type="nucleotide sequence ID" value="NZ_RAWG01000442.1"/>
</dbReference>
<dbReference type="OrthoDB" id="5520496at2"/>
<evidence type="ECO:0008006" key="5">
    <source>
        <dbReference type="Google" id="ProtNLM"/>
    </source>
</evidence>
<evidence type="ECO:0000256" key="1">
    <source>
        <dbReference type="SAM" id="MobiDB-lite"/>
    </source>
</evidence>
<name>A0A3A8MHE2_9BACT</name>
<proteinExistence type="predicted"/>